<dbReference type="EMBL" id="BMMV01000003">
    <property type="protein sequence ID" value="GGJ81961.1"/>
    <property type="molecule type" value="Genomic_DNA"/>
</dbReference>
<feature type="domain" description="DUF6292" evidence="1">
    <location>
        <begin position="10"/>
        <end position="103"/>
    </location>
</feature>
<gene>
    <name evidence="2" type="ORF">GCM10011583_11810</name>
</gene>
<sequence>MATTDPHHSYIQAVQHTLGDLHDPAESWTEYASDNGEVMLMETAIRINRHADEEWPEPVFLFWDQVHGWTWAYETEPGRNSDPLPLLTGPLVPDPVDVARAVSHLLNGTADQLPLPNCRERPYSDTEPIALTPALTEALGDGTDDNPGNIDHTGAVALAAYADPVRAMTDALAAAGLSGATAAPDVHDQSAVTVRMTPAAGRALGRHLGVGPEALFPMALWDVGVRPIGGAHMPHGITLHLDAHAAGRLTALLRQPPAPGATNKMINRDDNMRDSQMSEQVNVRVLLLVGDQAEVVADAGDAGEPARYPAVEISEAVGVPVRELPGVRLTADVGAGDRLSGWRLR</sequence>
<evidence type="ECO:0000313" key="2">
    <source>
        <dbReference type="EMBL" id="GGJ81961.1"/>
    </source>
</evidence>
<name>A0ABQ2DZF8_9ACTN</name>
<dbReference type="RefSeq" id="WP_229700678.1">
    <property type="nucleotide sequence ID" value="NZ_BMMV01000003.1"/>
</dbReference>
<evidence type="ECO:0000259" key="1">
    <source>
        <dbReference type="Pfam" id="PF19809"/>
    </source>
</evidence>
<comment type="caution">
    <text evidence="2">The sequence shown here is derived from an EMBL/GenBank/DDBJ whole genome shotgun (WGS) entry which is preliminary data.</text>
</comment>
<protein>
    <recommendedName>
        <fullName evidence="1">DUF6292 domain-containing protein</fullName>
    </recommendedName>
</protein>
<evidence type="ECO:0000313" key="3">
    <source>
        <dbReference type="Proteomes" id="UP000660265"/>
    </source>
</evidence>
<proteinExistence type="predicted"/>
<accession>A0ABQ2DZF8</accession>
<keyword evidence="3" id="KW-1185">Reference proteome</keyword>
<reference evidence="3" key="1">
    <citation type="journal article" date="2019" name="Int. J. Syst. Evol. Microbiol.">
        <title>The Global Catalogue of Microorganisms (GCM) 10K type strain sequencing project: providing services to taxonomists for standard genome sequencing and annotation.</title>
        <authorList>
            <consortium name="The Broad Institute Genomics Platform"/>
            <consortium name="The Broad Institute Genome Sequencing Center for Infectious Disease"/>
            <person name="Wu L."/>
            <person name="Ma J."/>
        </authorList>
    </citation>
    <scope>NUCLEOTIDE SEQUENCE [LARGE SCALE GENOMIC DNA]</scope>
    <source>
        <strain evidence="3">CGMCC 4.7275</strain>
    </source>
</reference>
<dbReference type="Pfam" id="PF19809">
    <property type="entry name" value="DUF6292"/>
    <property type="match status" value="1"/>
</dbReference>
<organism evidence="2 3">
    <name type="scientific">Streptomyces camponoticapitis</name>
    <dbReference type="NCBI Taxonomy" id="1616125"/>
    <lineage>
        <taxon>Bacteria</taxon>
        <taxon>Bacillati</taxon>
        <taxon>Actinomycetota</taxon>
        <taxon>Actinomycetes</taxon>
        <taxon>Kitasatosporales</taxon>
        <taxon>Streptomycetaceae</taxon>
        <taxon>Streptomyces</taxon>
    </lineage>
</organism>
<dbReference type="Proteomes" id="UP000660265">
    <property type="component" value="Unassembled WGS sequence"/>
</dbReference>
<dbReference type="InterPro" id="IPR046259">
    <property type="entry name" value="DUF6292"/>
</dbReference>